<sequence length="139" mass="15637">MSEPATTLANARGIKEATIVASYLKLFDIRLWNNAECTDVTKMEDVSSIISLSMKRIGKSFSKVDSLTKEGSLSGRQSWRKRSRGYGDNFHFVVSMNAGHHSLIPSKSIIECMEINFNVRLQLLKMVKLGPYGWKLSHV</sequence>
<proteinExistence type="predicted"/>
<organism evidence="1 2">
    <name type="scientific">Elysia crispata</name>
    <name type="common">lettuce slug</name>
    <dbReference type="NCBI Taxonomy" id="231223"/>
    <lineage>
        <taxon>Eukaryota</taxon>
        <taxon>Metazoa</taxon>
        <taxon>Spiralia</taxon>
        <taxon>Lophotrochozoa</taxon>
        <taxon>Mollusca</taxon>
        <taxon>Gastropoda</taxon>
        <taxon>Heterobranchia</taxon>
        <taxon>Euthyneura</taxon>
        <taxon>Panpulmonata</taxon>
        <taxon>Sacoglossa</taxon>
        <taxon>Placobranchoidea</taxon>
        <taxon>Plakobranchidae</taxon>
        <taxon>Elysia</taxon>
    </lineage>
</organism>
<dbReference type="EMBL" id="JAWDGP010000750">
    <property type="protein sequence ID" value="KAK3797551.1"/>
    <property type="molecule type" value="Genomic_DNA"/>
</dbReference>
<dbReference type="Proteomes" id="UP001283361">
    <property type="component" value="Unassembled WGS sequence"/>
</dbReference>
<evidence type="ECO:0000313" key="2">
    <source>
        <dbReference type="Proteomes" id="UP001283361"/>
    </source>
</evidence>
<protein>
    <submittedName>
        <fullName evidence="1">Uncharacterized protein</fullName>
    </submittedName>
</protein>
<evidence type="ECO:0000313" key="1">
    <source>
        <dbReference type="EMBL" id="KAK3797551.1"/>
    </source>
</evidence>
<gene>
    <name evidence="1" type="ORF">RRG08_054581</name>
</gene>
<name>A0AAE1E7Z0_9GAST</name>
<dbReference type="AlphaFoldDB" id="A0AAE1E7Z0"/>
<keyword evidence="2" id="KW-1185">Reference proteome</keyword>
<comment type="caution">
    <text evidence="1">The sequence shown here is derived from an EMBL/GenBank/DDBJ whole genome shotgun (WGS) entry which is preliminary data.</text>
</comment>
<reference evidence="1" key="1">
    <citation type="journal article" date="2023" name="G3 (Bethesda)">
        <title>A reference genome for the long-term kleptoplast-retaining sea slug Elysia crispata morphotype clarki.</title>
        <authorList>
            <person name="Eastman K.E."/>
            <person name="Pendleton A.L."/>
            <person name="Shaikh M.A."/>
            <person name="Suttiyut T."/>
            <person name="Ogas R."/>
            <person name="Tomko P."/>
            <person name="Gavelis G."/>
            <person name="Widhalm J.R."/>
            <person name="Wisecaver J.H."/>
        </authorList>
    </citation>
    <scope>NUCLEOTIDE SEQUENCE</scope>
    <source>
        <strain evidence="1">ECLA1</strain>
    </source>
</reference>
<accession>A0AAE1E7Z0</accession>